<dbReference type="EMBL" id="JBAHYK010000017">
    <property type="protein sequence ID" value="KAL0581067.1"/>
    <property type="molecule type" value="Genomic_DNA"/>
</dbReference>
<comment type="caution">
    <text evidence="1">The sequence shown here is derived from an EMBL/GenBank/DDBJ whole genome shotgun (WGS) entry which is preliminary data.</text>
</comment>
<dbReference type="InterPro" id="IPR029058">
    <property type="entry name" value="AB_hydrolase_fold"/>
</dbReference>
<keyword evidence="2" id="KW-1185">Reference proteome</keyword>
<evidence type="ECO:0000313" key="2">
    <source>
        <dbReference type="Proteomes" id="UP001465976"/>
    </source>
</evidence>
<dbReference type="Gene3D" id="3.40.50.1820">
    <property type="entry name" value="alpha/beta hydrolase"/>
    <property type="match status" value="1"/>
</dbReference>
<organism evidence="1 2">
    <name type="scientific">Marasmius crinis-equi</name>
    <dbReference type="NCBI Taxonomy" id="585013"/>
    <lineage>
        <taxon>Eukaryota</taxon>
        <taxon>Fungi</taxon>
        <taxon>Dikarya</taxon>
        <taxon>Basidiomycota</taxon>
        <taxon>Agaricomycotina</taxon>
        <taxon>Agaricomycetes</taxon>
        <taxon>Agaricomycetidae</taxon>
        <taxon>Agaricales</taxon>
        <taxon>Marasmiineae</taxon>
        <taxon>Marasmiaceae</taxon>
        <taxon>Marasmius</taxon>
    </lineage>
</organism>
<name>A0ABR3G082_9AGAR</name>
<dbReference type="SUPFAM" id="SSF53474">
    <property type="entry name" value="alpha/beta-Hydrolases"/>
    <property type="match status" value="1"/>
</dbReference>
<protein>
    <submittedName>
        <fullName evidence="1">Uncharacterized protein</fullName>
    </submittedName>
</protein>
<proteinExistence type="predicted"/>
<sequence length="221" mass="24760">MSYYNPAVQEGVGQVHGLWREGMSNTSNIDKSMIWDAFSGLRQFGFNDMKGSALGDALFQIWFSRALEIWGPDQESLDEFFETTLGFFSHEKPMARSVAELKGIRVPVKLIQGSENIINNSPGEYLDKFGELLREAGVRFETSVIPSAPHCLCVDHSETLNPILHDFVLKASRGSVPSPPSHVISPWEELLRGAGYTPEDDDELIIHHPHKLYSCRPPHPV</sequence>
<gene>
    <name evidence="1" type="ORF">V5O48_000960</name>
</gene>
<reference evidence="1 2" key="1">
    <citation type="submission" date="2024-02" db="EMBL/GenBank/DDBJ databases">
        <title>A draft genome for the cacao thread blight pathogen Marasmius crinis-equi.</title>
        <authorList>
            <person name="Cohen S.P."/>
            <person name="Baruah I.K."/>
            <person name="Amoako-Attah I."/>
            <person name="Bukari Y."/>
            <person name="Meinhardt L.W."/>
            <person name="Bailey B.A."/>
        </authorList>
    </citation>
    <scope>NUCLEOTIDE SEQUENCE [LARGE SCALE GENOMIC DNA]</scope>
    <source>
        <strain evidence="1 2">GH-76</strain>
    </source>
</reference>
<evidence type="ECO:0000313" key="1">
    <source>
        <dbReference type="EMBL" id="KAL0581067.1"/>
    </source>
</evidence>
<accession>A0ABR3G082</accession>
<dbReference type="Proteomes" id="UP001465976">
    <property type="component" value="Unassembled WGS sequence"/>
</dbReference>